<evidence type="ECO:0000259" key="5">
    <source>
        <dbReference type="Pfam" id="PF00171"/>
    </source>
</evidence>
<dbReference type="InterPro" id="IPR029510">
    <property type="entry name" value="Ald_DH_CS_GLU"/>
</dbReference>
<dbReference type="EMBL" id="JBEPEK010000058">
    <property type="protein sequence ID" value="MER7180001.1"/>
    <property type="molecule type" value="Genomic_DNA"/>
</dbReference>
<dbReference type="Gene3D" id="3.40.309.10">
    <property type="entry name" value="Aldehyde Dehydrogenase, Chain A, domain 2"/>
    <property type="match status" value="1"/>
</dbReference>
<dbReference type="RefSeq" id="WP_350779686.1">
    <property type="nucleotide sequence ID" value="NZ_JBEPEK010000058.1"/>
</dbReference>
<dbReference type="Gene3D" id="3.40.605.10">
    <property type="entry name" value="Aldehyde Dehydrogenase, Chain A, domain 1"/>
    <property type="match status" value="1"/>
</dbReference>
<evidence type="ECO:0000256" key="3">
    <source>
        <dbReference type="PROSITE-ProRule" id="PRU10007"/>
    </source>
</evidence>
<dbReference type="InterPro" id="IPR015590">
    <property type="entry name" value="Aldehyde_DH_dom"/>
</dbReference>
<evidence type="ECO:0000313" key="6">
    <source>
        <dbReference type="EMBL" id="MER7180001.1"/>
    </source>
</evidence>
<dbReference type="InterPro" id="IPR016162">
    <property type="entry name" value="Ald_DH_N"/>
</dbReference>
<comment type="caution">
    <text evidence="6">The sequence shown here is derived from an EMBL/GenBank/DDBJ whole genome shotgun (WGS) entry which is preliminary data.</text>
</comment>
<keyword evidence="2 4" id="KW-0560">Oxidoreductase</keyword>
<protein>
    <submittedName>
        <fullName evidence="6">Aldehyde dehydrogenase family protein</fullName>
    </submittedName>
</protein>
<dbReference type="Pfam" id="PF00171">
    <property type="entry name" value="Aldedh"/>
    <property type="match status" value="1"/>
</dbReference>
<dbReference type="PROSITE" id="PS00687">
    <property type="entry name" value="ALDEHYDE_DEHYDR_GLU"/>
    <property type="match status" value="1"/>
</dbReference>
<dbReference type="Proteomes" id="UP001474181">
    <property type="component" value="Unassembled WGS sequence"/>
</dbReference>
<accession>A0ABV1WT13</accession>
<organism evidence="6 7">
    <name type="scientific">Streptomyces hyaluromycini</name>
    <dbReference type="NCBI Taxonomy" id="1377993"/>
    <lineage>
        <taxon>Bacteria</taxon>
        <taxon>Bacillati</taxon>
        <taxon>Actinomycetota</taxon>
        <taxon>Actinomycetes</taxon>
        <taxon>Kitasatosporales</taxon>
        <taxon>Streptomycetaceae</taxon>
        <taxon>Streptomyces</taxon>
    </lineage>
</organism>
<sequence length="473" mass="48671">MSEQRAVQHWIDGAEAVGDRRERIEVVNPATATVIADVPAGTAADVDRAVAAAQRAFPEWSAVPVGERAAAVTRIADGIKGAIDDFAATVTSEMGSPISYAKVVQAGLPYQVASSFGAVADGFAWEEELGNALLVREPIGVVGAITPWNAPLYQTVAKVVPALLAGCTVVLKPSVVTPLTAALFAEMTAAAGIPAGVFNVVHGAGSVIGEAISGHSGIDMVSFTGSTGAGKRVSIGAAGTVKRVALELGGKSANVILDDADLQNAVGLGIEYAWMNGGQTCAAWTRMLVPARRHDEIVELAVAAAGSYDVGDPTDPATRIGPMSSAAQQRRVSGYIERGIADGATVAFGGAGPVEGIERGAYVRPTIFANVAPDAVIAQEEIFGPVLSVIPYADEEEAVAIANNSVYGLGGSVFGEPDHALAVAKRMRTGQVIVNGGEFNLTAPFGGYKQSGNGRELGRFGLEEFLEVKAIHR</sequence>
<evidence type="ECO:0000256" key="2">
    <source>
        <dbReference type="ARBA" id="ARBA00023002"/>
    </source>
</evidence>
<dbReference type="InterPro" id="IPR016163">
    <property type="entry name" value="Ald_DH_C"/>
</dbReference>
<feature type="domain" description="Aldehyde dehydrogenase" evidence="5">
    <location>
        <begin position="21"/>
        <end position="471"/>
    </location>
</feature>
<feature type="active site" evidence="3">
    <location>
        <position position="247"/>
    </location>
</feature>
<name>A0ABV1WT13_9ACTN</name>
<evidence type="ECO:0000313" key="7">
    <source>
        <dbReference type="Proteomes" id="UP001474181"/>
    </source>
</evidence>
<dbReference type="InterPro" id="IPR016161">
    <property type="entry name" value="Ald_DH/histidinol_DH"/>
</dbReference>
<proteinExistence type="inferred from homology"/>
<reference evidence="6 7" key="1">
    <citation type="submission" date="2024-06" db="EMBL/GenBank/DDBJ databases">
        <title>The Natural Products Discovery Center: Release of the First 8490 Sequenced Strains for Exploring Actinobacteria Biosynthetic Diversity.</title>
        <authorList>
            <person name="Kalkreuter E."/>
            <person name="Kautsar S.A."/>
            <person name="Yang D."/>
            <person name="Bader C.D."/>
            <person name="Teijaro C.N."/>
            <person name="Fluegel L."/>
            <person name="Davis C.M."/>
            <person name="Simpson J.R."/>
            <person name="Lauterbach L."/>
            <person name="Steele A.D."/>
            <person name="Gui C."/>
            <person name="Meng S."/>
            <person name="Li G."/>
            <person name="Viehrig K."/>
            <person name="Ye F."/>
            <person name="Su P."/>
            <person name="Kiefer A.F."/>
            <person name="Nichols A."/>
            <person name="Cepeda A.J."/>
            <person name="Yan W."/>
            <person name="Fan B."/>
            <person name="Jiang Y."/>
            <person name="Adhikari A."/>
            <person name="Zheng C.-J."/>
            <person name="Schuster L."/>
            <person name="Cowan T.M."/>
            <person name="Smanski M.J."/>
            <person name="Chevrette M.G."/>
            <person name="De Carvalho L.P.S."/>
            <person name="Shen B."/>
        </authorList>
    </citation>
    <scope>NUCLEOTIDE SEQUENCE [LARGE SCALE GENOMIC DNA]</scope>
    <source>
        <strain evidence="6 7">NPDC000234</strain>
    </source>
</reference>
<keyword evidence="7" id="KW-1185">Reference proteome</keyword>
<dbReference type="PANTHER" id="PTHR42804:SF1">
    <property type="entry name" value="ALDEHYDE DEHYDROGENASE-RELATED"/>
    <property type="match status" value="1"/>
</dbReference>
<evidence type="ECO:0000256" key="1">
    <source>
        <dbReference type="ARBA" id="ARBA00009986"/>
    </source>
</evidence>
<comment type="similarity">
    <text evidence="1 4">Belongs to the aldehyde dehydrogenase family.</text>
</comment>
<evidence type="ECO:0000256" key="4">
    <source>
        <dbReference type="RuleBase" id="RU003345"/>
    </source>
</evidence>
<dbReference type="PANTHER" id="PTHR42804">
    <property type="entry name" value="ALDEHYDE DEHYDROGENASE"/>
    <property type="match status" value="1"/>
</dbReference>
<gene>
    <name evidence="6" type="ORF">ABT404_11060</name>
</gene>
<dbReference type="CDD" id="cd07138">
    <property type="entry name" value="ALDH_CddD_SSP0762"/>
    <property type="match status" value="1"/>
</dbReference>
<dbReference type="SUPFAM" id="SSF53720">
    <property type="entry name" value="ALDH-like"/>
    <property type="match status" value="1"/>
</dbReference>